<protein>
    <recommendedName>
        <fullName evidence="6">DAPG hydrolase PhiG domain-containing protein</fullName>
    </recommendedName>
</protein>
<accession>A0A6N7KWS9</accession>
<comment type="cofactor">
    <cofactor evidence="1">
        <name>Zn(2+)</name>
        <dbReference type="ChEBI" id="CHEBI:29105"/>
    </cofactor>
</comment>
<evidence type="ECO:0000256" key="4">
    <source>
        <dbReference type="ARBA" id="ARBA00022833"/>
    </source>
</evidence>
<dbReference type="EMBL" id="WBOF01000002">
    <property type="protein sequence ID" value="MQS15970.1"/>
    <property type="molecule type" value="Genomic_DNA"/>
</dbReference>
<feature type="domain" description="DAPG hydrolase PhiG" evidence="6">
    <location>
        <begin position="71"/>
        <end position="296"/>
    </location>
</feature>
<evidence type="ECO:0000256" key="1">
    <source>
        <dbReference type="ARBA" id="ARBA00001947"/>
    </source>
</evidence>
<proteinExistence type="inferred from homology"/>
<dbReference type="Proteomes" id="UP000450000">
    <property type="component" value="Unassembled WGS sequence"/>
</dbReference>
<evidence type="ECO:0000256" key="3">
    <source>
        <dbReference type="ARBA" id="ARBA00022801"/>
    </source>
</evidence>
<evidence type="ECO:0000313" key="8">
    <source>
        <dbReference type="Proteomes" id="UP000450000"/>
    </source>
</evidence>
<gene>
    <name evidence="7" type="ORF">F7Q99_27885</name>
</gene>
<keyword evidence="8" id="KW-1185">Reference proteome</keyword>
<evidence type="ECO:0000259" key="6">
    <source>
        <dbReference type="Pfam" id="PF18089"/>
    </source>
</evidence>
<dbReference type="RefSeq" id="WP_153466733.1">
    <property type="nucleotide sequence ID" value="NZ_WBOF01000002.1"/>
</dbReference>
<comment type="caution">
    <text evidence="7">The sequence shown here is derived from an EMBL/GenBank/DDBJ whole genome shotgun (WGS) entry which is preliminary data.</text>
</comment>
<dbReference type="GO" id="GO:0016787">
    <property type="term" value="F:hydrolase activity"/>
    <property type="evidence" value="ECO:0007669"/>
    <property type="project" value="UniProtKB-KW"/>
</dbReference>
<dbReference type="GO" id="GO:0046872">
    <property type="term" value="F:metal ion binding"/>
    <property type="evidence" value="ECO:0007669"/>
    <property type="project" value="UniProtKB-KW"/>
</dbReference>
<dbReference type="InterPro" id="IPR041526">
    <property type="entry name" value="DAPG_hydrolase"/>
</dbReference>
<name>A0A6N7KWS9_9ACTN</name>
<dbReference type="AlphaFoldDB" id="A0A6N7KWS9"/>
<comment type="similarity">
    <text evidence="5">Belongs to the DAPG/phloretin hydrolase family.</text>
</comment>
<evidence type="ECO:0000313" key="7">
    <source>
        <dbReference type="EMBL" id="MQS15970.1"/>
    </source>
</evidence>
<keyword evidence="3" id="KW-0378">Hydrolase</keyword>
<evidence type="ECO:0000256" key="5">
    <source>
        <dbReference type="ARBA" id="ARBA00023459"/>
    </source>
</evidence>
<sequence>MTSYQPTPADAAPIPDQYATKPRYLGYQAPEAAKPHAKYFRAQTLPVQDHVREALLSMAPTEYAYDIRDAARRMSSPGYHAMETGWTRTDGGLMVSCLTDMPGVTAEMWDWWFGWHSTDSSRYKLWNPEAHQFAAIGEDRSADRTLTDRQRYVDNVSYVDEYIGGRLDRLAIRFTDPTRLGFDRMAPGHTAICARVGPSQYPIALGWLIHQIRPTTNGCEMRSRFFLSHPQLLNLPAHSSTARAAALLTTKPARALAGAALPHLAGKALRPGYGHDLLHDCAAEMNHLASFLPALHEEFNGTP</sequence>
<organism evidence="7 8">
    <name type="scientific">Streptomyces kaniharaensis</name>
    <dbReference type="NCBI Taxonomy" id="212423"/>
    <lineage>
        <taxon>Bacteria</taxon>
        <taxon>Bacillati</taxon>
        <taxon>Actinomycetota</taxon>
        <taxon>Actinomycetes</taxon>
        <taxon>Kitasatosporales</taxon>
        <taxon>Streptomycetaceae</taxon>
        <taxon>Streptomyces</taxon>
    </lineage>
</organism>
<dbReference type="OrthoDB" id="2052122at2"/>
<dbReference type="Pfam" id="PF18089">
    <property type="entry name" value="DAPG_hydrolase"/>
    <property type="match status" value="1"/>
</dbReference>
<evidence type="ECO:0000256" key="2">
    <source>
        <dbReference type="ARBA" id="ARBA00022723"/>
    </source>
</evidence>
<reference evidence="7 8" key="1">
    <citation type="submission" date="2019-09" db="EMBL/GenBank/DDBJ databases">
        <title>Genome Sequences of Streptomyces kaniharaensis ATCC 21070.</title>
        <authorList>
            <person name="Zhu W."/>
            <person name="De Crecy-Lagard V."/>
            <person name="Richards N.G."/>
        </authorList>
    </citation>
    <scope>NUCLEOTIDE SEQUENCE [LARGE SCALE GENOMIC DNA]</scope>
    <source>
        <strain evidence="7 8">SF-557</strain>
    </source>
</reference>
<keyword evidence="4" id="KW-0862">Zinc</keyword>
<keyword evidence="2" id="KW-0479">Metal-binding</keyword>